<dbReference type="Proteomes" id="UP000550729">
    <property type="component" value="Unassembled WGS sequence"/>
</dbReference>
<keyword evidence="1" id="KW-1133">Transmembrane helix</keyword>
<proteinExistence type="predicted"/>
<evidence type="ECO:0000256" key="1">
    <source>
        <dbReference type="SAM" id="Phobius"/>
    </source>
</evidence>
<feature type="transmembrane region" description="Helical" evidence="1">
    <location>
        <begin position="12"/>
        <end position="34"/>
    </location>
</feature>
<organism evidence="2 3">
    <name type="scientific">Gordonia asplenii</name>
    <dbReference type="NCBI Taxonomy" id="2725283"/>
    <lineage>
        <taxon>Bacteria</taxon>
        <taxon>Bacillati</taxon>
        <taxon>Actinomycetota</taxon>
        <taxon>Actinomycetes</taxon>
        <taxon>Mycobacteriales</taxon>
        <taxon>Gordoniaceae</taxon>
        <taxon>Gordonia</taxon>
    </lineage>
</organism>
<gene>
    <name evidence="2" type="ORF">HH308_07700</name>
</gene>
<keyword evidence="1" id="KW-0812">Transmembrane</keyword>
<evidence type="ECO:0000313" key="2">
    <source>
        <dbReference type="EMBL" id="NMO01099.1"/>
    </source>
</evidence>
<dbReference type="AlphaFoldDB" id="A0A848KSI6"/>
<evidence type="ECO:0000313" key="3">
    <source>
        <dbReference type="Proteomes" id="UP000550729"/>
    </source>
</evidence>
<name>A0A848KSI6_9ACTN</name>
<reference evidence="2 3" key="1">
    <citation type="submission" date="2020-04" db="EMBL/GenBank/DDBJ databases">
        <title>Gordonia sp. nov. TBRC 11910.</title>
        <authorList>
            <person name="Suriyachadkun C."/>
        </authorList>
    </citation>
    <scope>NUCLEOTIDE SEQUENCE [LARGE SCALE GENOMIC DNA]</scope>
    <source>
        <strain evidence="2 3">TBRC 11910</strain>
    </source>
</reference>
<dbReference type="RefSeq" id="WP_170193602.1">
    <property type="nucleotide sequence ID" value="NZ_JABBNB010000006.1"/>
</dbReference>
<protein>
    <submittedName>
        <fullName evidence="2">Uncharacterized protein</fullName>
    </submittedName>
</protein>
<sequence length="99" mass="10155">MNVNALDNGLATPLRLAIAAVPIVGFLLTPLLSYVDGDHLWFGVPSVLIWSALCTIGTVVALRLVEASYRRSGGAEADAADLHEAEAAGVSTATQGGGH</sequence>
<comment type="caution">
    <text evidence="2">The sequence shown here is derived from an EMBL/GenBank/DDBJ whole genome shotgun (WGS) entry which is preliminary data.</text>
</comment>
<feature type="transmembrane region" description="Helical" evidence="1">
    <location>
        <begin position="40"/>
        <end position="62"/>
    </location>
</feature>
<accession>A0A848KSI6</accession>
<keyword evidence="1" id="KW-0472">Membrane</keyword>
<keyword evidence="3" id="KW-1185">Reference proteome</keyword>
<dbReference type="EMBL" id="JABBNB010000006">
    <property type="protein sequence ID" value="NMO01099.1"/>
    <property type="molecule type" value="Genomic_DNA"/>
</dbReference>